<dbReference type="Gene3D" id="2.60.40.2030">
    <property type="match status" value="1"/>
</dbReference>
<dbReference type="SMART" id="SM01242">
    <property type="entry name" value="Integrin_B_tail"/>
    <property type="match status" value="1"/>
</dbReference>
<evidence type="ECO:0000256" key="15">
    <source>
        <dbReference type="ARBA" id="ARBA00022989"/>
    </source>
</evidence>
<keyword evidence="13 26" id="KW-0130">Cell adhesion</keyword>
<name>A0A8C6QZ89_NANGA</name>
<keyword evidence="21" id="KW-0325">Glycoprotein</keyword>
<dbReference type="GO" id="GO:0098609">
    <property type="term" value="P:cell-cell adhesion"/>
    <property type="evidence" value="ECO:0007669"/>
    <property type="project" value="TreeGrafter"/>
</dbReference>
<dbReference type="GO" id="GO:0005925">
    <property type="term" value="C:focal adhesion"/>
    <property type="evidence" value="ECO:0007669"/>
    <property type="project" value="TreeGrafter"/>
</dbReference>
<dbReference type="FunFam" id="2.60.40.10:FF:000146">
    <property type="entry name" value="Integrin beta"/>
    <property type="match status" value="2"/>
</dbReference>
<feature type="domain" description="Fibronectin type-III" evidence="29">
    <location>
        <begin position="1129"/>
        <end position="1218"/>
    </location>
</feature>
<feature type="domain" description="Fibronectin type-III" evidence="29">
    <location>
        <begin position="1222"/>
        <end position="1321"/>
    </location>
</feature>
<dbReference type="InterPro" id="IPR040622">
    <property type="entry name" value="EGF_integrin_1"/>
</dbReference>
<evidence type="ECO:0000256" key="27">
    <source>
        <dbReference type="SAM" id="MobiDB-lite"/>
    </source>
</evidence>
<evidence type="ECO:0000313" key="30">
    <source>
        <dbReference type="Ensembl" id="ENSNGAP00000009087.1"/>
    </source>
</evidence>
<evidence type="ECO:0000256" key="2">
    <source>
        <dbReference type="ARBA" id="ARBA00004251"/>
    </source>
</evidence>
<dbReference type="InterPro" id="IPR003961">
    <property type="entry name" value="FN3_dom"/>
</dbReference>
<keyword evidence="22" id="KW-0449">Lipoprotein</keyword>
<evidence type="ECO:0000256" key="3">
    <source>
        <dbReference type="ARBA" id="ARBA00007449"/>
    </source>
</evidence>
<dbReference type="Pfam" id="PF00041">
    <property type="entry name" value="fn3"/>
    <property type="match status" value="4"/>
</dbReference>
<dbReference type="SUPFAM" id="SSF141072">
    <property type="entry name" value="CalX-like"/>
    <property type="match status" value="1"/>
</dbReference>
<comment type="function">
    <text evidence="23">Integrin alpha-6/beta-4 is a receptor for laminin. It plays a critical structural role in the hemidesmosome of epithelial cells. Is required for the regulation of keratinocyte polarity and motility. ITGA6:ITGB4 binds to NRG1 (via EGF domain) and this binding is essential for NRG1-ERBB signaling. ITGA6:ITGB4 binds to IGF1 and this binding is essential for IGF1 signaling. ITGA6:ITGB4 binds to IGF2 and this binding is essential for IGF2 signaling.</text>
</comment>
<keyword evidence="10" id="KW-0677">Repeat</keyword>
<keyword evidence="12" id="KW-0460">Magnesium</keyword>
<evidence type="ECO:0000256" key="1">
    <source>
        <dbReference type="ARBA" id="ARBA00004193"/>
    </source>
</evidence>
<dbReference type="GO" id="GO:0005178">
    <property type="term" value="F:integrin binding"/>
    <property type="evidence" value="ECO:0007669"/>
    <property type="project" value="TreeGrafter"/>
</dbReference>
<dbReference type="GO" id="GO:0007160">
    <property type="term" value="P:cell-matrix adhesion"/>
    <property type="evidence" value="ECO:0007669"/>
    <property type="project" value="InterPro"/>
</dbReference>
<dbReference type="Proteomes" id="UP000694381">
    <property type="component" value="Unassembled WGS sequence"/>
</dbReference>
<dbReference type="Gene3D" id="2.60.40.1510">
    <property type="entry name" value="ntegrin, alpha v. Chain A, domain 3"/>
    <property type="match status" value="1"/>
</dbReference>
<dbReference type="FunFam" id="2.60.40.10:FF:000452">
    <property type="entry name" value="Integrin beta"/>
    <property type="match status" value="1"/>
</dbReference>
<evidence type="ECO:0000256" key="26">
    <source>
        <dbReference type="RuleBase" id="RU000633"/>
    </source>
</evidence>
<dbReference type="Pfam" id="PF03160">
    <property type="entry name" value="Calx-beta"/>
    <property type="match status" value="1"/>
</dbReference>
<evidence type="ECO:0000256" key="10">
    <source>
        <dbReference type="ARBA" id="ARBA00022737"/>
    </source>
</evidence>
<proteinExistence type="inferred from homology"/>
<evidence type="ECO:0000256" key="7">
    <source>
        <dbReference type="ARBA" id="ARBA00022692"/>
    </source>
</evidence>
<dbReference type="FunFam" id="2.10.25.10:FF:000287">
    <property type="entry name" value="Integrin beta"/>
    <property type="match status" value="1"/>
</dbReference>
<evidence type="ECO:0000256" key="6">
    <source>
        <dbReference type="ARBA" id="ARBA00022553"/>
    </source>
</evidence>
<dbReference type="InterPro" id="IPR000742">
    <property type="entry name" value="EGF"/>
</dbReference>
<dbReference type="Pfam" id="PF23106">
    <property type="entry name" value="EGF_Teneurin"/>
    <property type="match status" value="1"/>
</dbReference>
<dbReference type="Gene3D" id="4.10.1240.30">
    <property type="match status" value="1"/>
</dbReference>
<keyword evidence="16 26" id="KW-0401">Integrin</keyword>
<dbReference type="Gene3D" id="2.60.40.10">
    <property type="entry name" value="Immunoglobulins"/>
    <property type="match status" value="4"/>
</dbReference>
<protein>
    <recommendedName>
        <fullName evidence="26">Integrin beta</fullName>
    </recommendedName>
</protein>
<evidence type="ECO:0000256" key="20">
    <source>
        <dbReference type="ARBA" id="ARBA00023170"/>
    </source>
</evidence>
<evidence type="ECO:0000256" key="9">
    <source>
        <dbReference type="ARBA" id="ARBA00022729"/>
    </source>
</evidence>
<keyword evidence="9 28" id="KW-0732">Signal</keyword>
<dbReference type="PANTHER" id="PTHR10082">
    <property type="entry name" value="INTEGRIN BETA SUBUNIT"/>
    <property type="match status" value="1"/>
</dbReference>
<keyword evidence="8" id="KW-0479">Metal-binding</keyword>
<dbReference type="InterPro" id="IPR002369">
    <property type="entry name" value="Integrin_bsu_VWA"/>
</dbReference>
<dbReference type="FunFam" id="2.10.25.10:FF:000215">
    <property type="entry name" value="Integrin beta"/>
    <property type="match status" value="1"/>
</dbReference>
<keyword evidence="18" id="KW-0564">Palmitate</keyword>
<dbReference type="Pfam" id="PF17205">
    <property type="entry name" value="PSI_integrin"/>
    <property type="match status" value="1"/>
</dbReference>
<dbReference type="FunFam" id="2.60.40.2030:FF:000004">
    <property type="entry name" value="Integrin beta"/>
    <property type="match status" value="1"/>
</dbReference>
<dbReference type="GO" id="GO:0008305">
    <property type="term" value="C:integrin complex"/>
    <property type="evidence" value="ECO:0007669"/>
    <property type="project" value="InterPro"/>
</dbReference>
<dbReference type="PROSITE" id="PS52047">
    <property type="entry name" value="I_EGF_2"/>
    <property type="match status" value="3"/>
</dbReference>
<dbReference type="PROSITE" id="PS50853">
    <property type="entry name" value="FN3"/>
    <property type="match status" value="4"/>
</dbReference>
<dbReference type="GO" id="GO:0046872">
    <property type="term" value="F:metal ion binding"/>
    <property type="evidence" value="ECO:0007669"/>
    <property type="project" value="UniProtKB-KW"/>
</dbReference>
<dbReference type="SUPFAM" id="SSF53300">
    <property type="entry name" value="vWA-like"/>
    <property type="match status" value="1"/>
</dbReference>
<dbReference type="GO" id="GO:0007229">
    <property type="term" value="P:integrin-mediated signaling pathway"/>
    <property type="evidence" value="ECO:0007669"/>
    <property type="project" value="UniProtKB-KW"/>
</dbReference>
<dbReference type="PRINTS" id="PR01186">
    <property type="entry name" value="INTEGRINB"/>
</dbReference>
<gene>
    <name evidence="30" type="primary">Itgb4</name>
</gene>
<evidence type="ECO:0000256" key="21">
    <source>
        <dbReference type="ARBA" id="ARBA00023180"/>
    </source>
</evidence>
<evidence type="ECO:0000256" key="19">
    <source>
        <dbReference type="ARBA" id="ARBA00023157"/>
    </source>
</evidence>
<evidence type="ECO:0000256" key="16">
    <source>
        <dbReference type="ARBA" id="ARBA00023037"/>
    </source>
</evidence>
<dbReference type="SUPFAM" id="SSF57196">
    <property type="entry name" value="EGF/Laminin"/>
    <property type="match status" value="1"/>
</dbReference>
<keyword evidence="31" id="KW-1185">Reference proteome</keyword>
<keyword evidence="11" id="KW-0106">Calcium</keyword>
<dbReference type="Gene3D" id="3.30.1680.10">
    <property type="entry name" value="ligand-binding face of the semaphorins, domain 2"/>
    <property type="match status" value="1"/>
</dbReference>
<evidence type="ECO:0000256" key="13">
    <source>
        <dbReference type="ARBA" id="ARBA00022889"/>
    </source>
</evidence>
<dbReference type="SUPFAM" id="SSF103575">
    <property type="entry name" value="Plexin repeat"/>
    <property type="match status" value="1"/>
</dbReference>
<dbReference type="PROSITE" id="PS00022">
    <property type="entry name" value="EGF_1"/>
    <property type="match status" value="1"/>
</dbReference>
<dbReference type="CDD" id="cd00063">
    <property type="entry name" value="FN3"/>
    <property type="match status" value="4"/>
</dbReference>
<feature type="region of interest" description="Disordered" evidence="27">
    <location>
        <begin position="1115"/>
        <end position="1141"/>
    </location>
</feature>
<dbReference type="SUPFAM" id="SSF69687">
    <property type="entry name" value="Integrin beta tail domain"/>
    <property type="match status" value="1"/>
</dbReference>
<dbReference type="PIRSF" id="PIRSF002513">
    <property type="entry name" value="Integrin_B4"/>
    <property type="match status" value="1"/>
</dbReference>
<keyword evidence="4" id="KW-1003">Cell membrane</keyword>
<dbReference type="Gene3D" id="3.40.50.410">
    <property type="entry name" value="von Willebrand factor, type A domain"/>
    <property type="match status" value="1"/>
</dbReference>
<keyword evidence="7 26" id="KW-0812">Transmembrane</keyword>
<evidence type="ECO:0000256" key="28">
    <source>
        <dbReference type="SAM" id="SignalP"/>
    </source>
</evidence>
<dbReference type="GO" id="GO:0033627">
    <property type="term" value="P:cell adhesion mediated by integrin"/>
    <property type="evidence" value="ECO:0007669"/>
    <property type="project" value="TreeGrafter"/>
</dbReference>
<dbReference type="InterPro" id="IPR038081">
    <property type="entry name" value="CalX-like_sf"/>
</dbReference>
<evidence type="ECO:0000256" key="24">
    <source>
        <dbReference type="ARBA" id="ARBA00060371"/>
    </source>
</evidence>
<dbReference type="FunFam" id="2.60.40.10:FF:000424">
    <property type="entry name" value="Integrin beta"/>
    <property type="match status" value="1"/>
</dbReference>
<keyword evidence="20" id="KW-0675">Receptor</keyword>
<dbReference type="SUPFAM" id="SSF49265">
    <property type="entry name" value="Fibronectin type III"/>
    <property type="match status" value="2"/>
</dbReference>
<dbReference type="InterPro" id="IPR057243">
    <property type="entry name" value="Integrin_I-EGF_CS"/>
</dbReference>
<reference evidence="30" key="1">
    <citation type="submission" date="2025-08" db="UniProtKB">
        <authorList>
            <consortium name="Ensembl"/>
        </authorList>
    </citation>
    <scope>IDENTIFICATION</scope>
</reference>
<evidence type="ECO:0000256" key="22">
    <source>
        <dbReference type="ARBA" id="ARBA00023288"/>
    </source>
</evidence>
<keyword evidence="5" id="KW-0245">EGF-like domain</keyword>
<evidence type="ECO:0000259" key="29">
    <source>
        <dbReference type="PROSITE" id="PS50853"/>
    </source>
</evidence>
<accession>A0A8C6QZ89</accession>
<dbReference type="InterPro" id="IPR015812">
    <property type="entry name" value="Integrin_bsu"/>
</dbReference>
<comment type="subunit">
    <text evidence="25">Heterodimer of an alpha and a beta subunit. Beta-4 associates with alpha-6. Interacts (via cytoplasmic region) with COL17A1 (via cytoplasmic region). Interacts (via cytoplasmic region) with DST isoform 3 (via N-terminus). Interacts (via cytoplasmic domain) with DST (via N-terminus). Interacts with RAC1. ITGA6:ITGB4 is found in a ternary complex with NRG1 and ERBB3. ITGA6:ITGB4 is found in a ternary complex with IGF1 and IGF1R. ITGA6:ITGB4 interacts with IGF2. Interacts with TMEM268; this interaction prevents ITGB4 degradation.</text>
</comment>
<evidence type="ECO:0000256" key="17">
    <source>
        <dbReference type="ARBA" id="ARBA00023136"/>
    </source>
</evidence>
<dbReference type="Gene3D" id="2.10.25.10">
    <property type="entry name" value="Laminin"/>
    <property type="match status" value="3"/>
</dbReference>
<dbReference type="GeneTree" id="ENSGT01150000286919"/>
<feature type="domain" description="Fibronectin type-III" evidence="29">
    <location>
        <begin position="1510"/>
        <end position="1605"/>
    </location>
</feature>
<keyword evidence="17" id="KW-0472">Membrane</keyword>
<comment type="similarity">
    <text evidence="3 26">Belongs to the integrin beta chain family.</text>
</comment>
<reference evidence="30" key="2">
    <citation type="submission" date="2025-09" db="UniProtKB">
        <authorList>
            <consortium name="Ensembl"/>
        </authorList>
    </citation>
    <scope>IDENTIFICATION</scope>
</reference>
<feature type="chain" id="PRO_5034880295" description="Integrin beta" evidence="28">
    <location>
        <begin position="28"/>
        <end position="1802"/>
    </location>
</feature>
<dbReference type="InterPro" id="IPR003644">
    <property type="entry name" value="Calx_beta"/>
</dbReference>
<dbReference type="SMART" id="SM00187">
    <property type="entry name" value="INB"/>
    <property type="match status" value="1"/>
</dbReference>
<evidence type="ECO:0000256" key="25">
    <source>
        <dbReference type="ARBA" id="ARBA00063406"/>
    </source>
</evidence>
<dbReference type="InterPro" id="IPR013783">
    <property type="entry name" value="Ig-like_fold"/>
</dbReference>
<dbReference type="FunFam" id="2.10.25.10:FF:000212">
    <property type="entry name" value="Integrin beta"/>
    <property type="match status" value="1"/>
</dbReference>
<dbReference type="GO" id="GO:0030056">
    <property type="term" value="C:hemidesmosome"/>
    <property type="evidence" value="ECO:0007669"/>
    <property type="project" value="UniProtKB-SubCell"/>
</dbReference>
<dbReference type="InterPro" id="IPR036349">
    <property type="entry name" value="Integrin_bsu_tail_dom_sf"/>
</dbReference>
<evidence type="ECO:0000256" key="18">
    <source>
        <dbReference type="ARBA" id="ARBA00023139"/>
    </source>
</evidence>
<keyword evidence="19" id="KW-1015">Disulfide bond</keyword>
<evidence type="ECO:0000256" key="8">
    <source>
        <dbReference type="ARBA" id="ARBA00022723"/>
    </source>
</evidence>
<organism evidence="30 31">
    <name type="scientific">Nannospalax galili</name>
    <name type="common">Northern Israeli blind subterranean mole rat</name>
    <name type="synonym">Spalax galili</name>
    <dbReference type="NCBI Taxonomy" id="1026970"/>
    <lineage>
        <taxon>Eukaryota</taxon>
        <taxon>Metazoa</taxon>
        <taxon>Chordata</taxon>
        <taxon>Craniata</taxon>
        <taxon>Vertebrata</taxon>
        <taxon>Euteleostomi</taxon>
        <taxon>Mammalia</taxon>
        <taxon>Eutheria</taxon>
        <taxon>Euarchontoglires</taxon>
        <taxon>Glires</taxon>
        <taxon>Rodentia</taxon>
        <taxon>Myomorpha</taxon>
        <taxon>Muroidea</taxon>
        <taxon>Spalacidae</taxon>
        <taxon>Spalacinae</taxon>
        <taxon>Nannospalax</taxon>
    </lineage>
</organism>
<dbReference type="Ensembl" id="ENSNGAT00000014595.1">
    <property type="protein sequence ID" value="ENSNGAP00000009087.1"/>
    <property type="gene ID" value="ENSNGAG00000011698.1"/>
</dbReference>
<evidence type="ECO:0000256" key="11">
    <source>
        <dbReference type="ARBA" id="ARBA00022837"/>
    </source>
</evidence>
<dbReference type="FunFam" id="2.60.40.1510:FF:000006">
    <property type="entry name" value="Integrin beta"/>
    <property type="match status" value="1"/>
</dbReference>
<dbReference type="Pfam" id="PF18372">
    <property type="entry name" value="I-EGF_1"/>
    <property type="match status" value="1"/>
</dbReference>
<keyword evidence="6" id="KW-0597">Phosphoprotein</keyword>
<dbReference type="FunFam" id="3.40.50.410:FF:000036">
    <property type="entry name" value="Integrin beta"/>
    <property type="match status" value="1"/>
</dbReference>
<keyword evidence="14" id="KW-0965">Cell junction</keyword>
<feature type="domain" description="Fibronectin type-III" evidence="29">
    <location>
        <begin position="1623"/>
        <end position="1719"/>
    </location>
</feature>
<evidence type="ECO:0000313" key="31">
    <source>
        <dbReference type="Proteomes" id="UP000694381"/>
    </source>
</evidence>
<dbReference type="PANTHER" id="PTHR10082:SF42">
    <property type="entry name" value="INTEGRIN BETA-4"/>
    <property type="match status" value="1"/>
</dbReference>
<feature type="signal peptide" evidence="28">
    <location>
        <begin position="1"/>
        <end position="27"/>
    </location>
</feature>
<dbReference type="GO" id="GO:0031581">
    <property type="term" value="P:hemidesmosome assembly"/>
    <property type="evidence" value="ECO:0007669"/>
    <property type="project" value="InterPro"/>
</dbReference>
<dbReference type="InterPro" id="IPR012896">
    <property type="entry name" value="Integrin_bsu_tail"/>
</dbReference>
<dbReference type="Pfam" id="PF07965">
    <property type="entry name" value="Integrin_B_tail"/>
    <property type="match status" value="1"/>
</dbReference>
<evidence type="ECO:0000256" key="5">
    <source>
        <dbReference type="ARBA" id="ARBA00022536"/>
    </source>
</evidence>
<dbReference type="Pfam" id="PF00362">
    <property type="entry name" value="Integrin_beta"/>
    <property type="match status" value="1"/>
</dbReference>
<dbReference type="FunFam" id="3.30.1680.10:FF:000002">
    <property type="entry name" value="Integrin beta"/>
    <property type="match status" value="1"/>
</dbReference>
<dbReference type="GO" id="GO:0009986">
    <property type="term" value="C:cell surface"/>
    <property type="evidence" value="ECO:0007669"/>
    <property type="project" value="TreeGrafter"/>
</dbReference>
<keyword evidence="15" id="KW-1133">Transmembrane helix</keyword>
<evidence type="ECO:0000256" key="12">
    <source>
        <dbReference type="ARBA" id="ARBA00022842"/>
    </source>
</evidence>
<dbReference type="FunFam" id="4.10.1240.30:FF:000003">
    <property type="entry name" value="Integrin beta"/>
    <property type="match status" value="1"/>
</dbReference>
<dbReference type="SMART" id="SM00060">
    <property type="entry name" value="FN3"/>
    <property type="match status" value="4"/>
</dbReference>
<sequence length="1802" mass="200071">MAGPCSCPWVKLLLAVMLSVSLPGNMANRCKKAQVKSCTECIRVDKSCAYCTDELFKERRCNTQEELLAAGCRRESVLVMESSLEITEETRIDTTLHRSQVSPQGLHVRLRPGEEQHFAFEVFEPLESPVDLYILMDFSNSMSDDLDNLKQMGQNLAKILSQLTSDYTIGFGKFVDKVSVPQTDMRPEKLKEPWPNSDPPFSFKNVISLTNDVTEFWNKLQGERISGNLDAPEGGFDAILQTAVCTRAIGWRPDSTHLLVFSTESAFHYEADGVNVLAGIMNRNDEKCHLDATGTYTQYKTQDYPSVPTLVRLLAKHNIIPIFAVTNYSYSYYEKLHTYFPVSSLGVLQEDSSNIVDLLEEAFYRIRSNLDIRALDSPRGLRTEVTSKMFQKTETGSFSIRRGEVGTYDVQLRAVEDIDGTHVCQLAEEDQRGSIHLKPSFSNGLQMDVGIICDVCPCELQKEVRSARCHYRGDFMCGHCVCNEGWSGKTCNCSTGSLSDTQPCIREGEDKPCSGHGECQCGRCVCYGEGRYEGHFCEYDNFQCPRTSGFLCNDRGRCSMGQCVCEPGWTGRSCDCPLSNATCVDSNGGICNGRGFCECGRCHCNNQQSLYIDTTCEINYSAIRLGLCEDLRSCVQCQAWGTGEKKGRTCEECSFKVKMVDELKKAEEVVEYCSFRDEDDDCTYSYTVEGDGSPGPNSTVLVHRKKDCPPHTFWSWLIPLLIFLPLLLALLLLFCCKYCACCKACLGLLPCCSRGHMVGFKEDHYMLRENLMASDHLDTPMLRSGNLKGRDMVRWKITNNVQRPGFATHAASTNPTELVPYGLSLRLARLCTENLMKPGTRECDQLRQEVEENLNEVYRQVNGAHKLQQTKFRQQPNAGKKQDHTIVDTVLMAPRSAKQTLLKLTEKQVEQGAFHELKVAPGYYTLTAEQDARGMVEFQEGVELVDVRVPLFIRPEDDDEKQLLVEAIDVPVGTATLGRRLVNITIIKEQASGVVSFEQPEYTASRGEQVARIPVIRHILDNGKSQVSYRTQDNTAQGNRDYVPVEGELLFHPGETWKELQVKLLELQEVDALLRGRQIRRFHVQLSNPKFGARLGQPNSATVIIGEQVDRSLINQTLSSPPPRGDLGAPQNPNAKAAGSRKIHFNWLPPPGKPMGYRVKYWIQGDSESEAHLLDSKVPSVELTNLYPYCDYEMKVCAYGAQGEGPYSSLVSCRTHQEVPSEPGRLAFNVVSSTVTQLSWAEPAETNGEITAYEVCYGLVNEDNRPIGPMKKVLVDNPKNRMLLIENLRESQPYRYTVKARNGAGWGPEREAIINLATQPKRPMSIPIIPDIPIVDAQGGEDYESFLMYSDDVLRSPASSQRPSVSDDTEHLVNGRMDFAYPGSANSLHRMTAATAAYGTHLSPQLSHRVLSSSSTLTRDYHSLTRTDHSAALTRDYSTLTSLSSQGLPPIWEDGRSRLPLSWALGSWSRAQMMGLPASRGSPDSIILAGQPAAPSWGPDSRGAVGVPDTPTRLVFSALGPTSLKVSWQEPQCDRVLLGYSVEYQLLNGGELHRLNISNPGQTSVVVEDLLPNHSYVFRVRGQSQEGWGREREGVITIESQVHPQSPLCPLPGSAFTLSTPSAPGPLVFTALSPDSLQLSWERPRRPNGDILGYLVTCEMAQGGGPATTFRVDGDNLESRLTVPGLSENVPYKFKVQARTTEGFGPEREGIITIESQDGGPFPQLGSHSGLFQNPLQGEYSSITTTHTSSTEPFLMDGLTLGSQRLEAGGSLTRHVTQEFVSRTLTTSGTLNTQVDQQFFHT</sequence>
<evidence type="ECO:0000256" key="4">
    <source>
        <dbReference type="ARBA" id="ARBA00022475"/>
    </source>
</evidence>
<comment type="subcellular location">
    <subcellularLocation>
        <location evidence="24">Cell junction</location>
        <location evidence="24">Hemidesmosome</location>
    </subcellularLocation>
    <subcellularLocation>
        <location evidence="1">Cell membrane</location>
        <topology evidence="1">Lipid-anchor</topology>
    </subcellularLocation>
    <subcellularLocation>
        <location evidence="2 26">Cell membrane</location>
        <topology evidence="2 26">Single-pass type I membrane protein</topology>
    </subcellularLocation>
</comment>
<dbReference type="InterPro" id="IPR012013">
    <property type="entry name" value="Integrin_bsu-4"/>
</dbReference>
<dbReference type="InterPro" id="IPR036116">
    <property type="entry name" value="FN3_sf"/>
</dbReference>
<dbReference type="SMART" id="SM00237">
    <property type="entry name" value="Calx_beta"/>
    <property type="match status" value="1"/>
</dbReference>
<dbReference type="GO" id="GO:0016477">
    <property type="term" value="P:cell migration"/>
    <property type="evidence" value="ECO:0007669"/>
    <property type="project" value="TreeGrafter"/>
</dbReference>
<dbReference type="PROSITE" id="PS00243">
    <property type="entry name" value="I_EGF_1"/>
    <property type="match status" value="2"/>
</dbReference>
<evidence type="ECO:0000256" key="14">
    <source>
        <dbReference type="ARBA" id="ARBA00022949"/>
    </source>
</evidence>
<dbReference type="InterPro" id="IPR036465">
    <property type="entry name" value="vWFA_dom_sf"/>
</dbReference>
<dbReference type="InterPro" id="IPR033760">
    <property type="entry name" value="Integrin_beta_N"/>
</dbReference>
<evidence type="ECO:0000256" key="23">
    <source>
        <dbReference type="ARBA" id="ARBA00053854"/>
    </source>
</evidence>